<feature type="transmembrane region" description="Helical" evidence="1">
    <location>
        <begin position="117"/>
        <end position="135"/>
    </location>
</feature>
<dbReference type="PANTHER" id="PTHR31272">
    <property type="entry name" value="CYTOCHROME C-TYPE BIOGENESIS PROTEIN HI_1454-RELATED"/>
    <property type="match status" value="1"/>
</dbReference>
<dbReference type="PANTHER" id="PTHR31272:SF9">
    <property type="entry name" value="BLL1027 PROTEIN"/>
    <property type="match status" value="1"/>
</dbReference>
<comment type="caution">
    <text evidence="2">The sequence shown here is derived from an EMBL/GenBank/DDBJ whole genome shotgun (WGS) entry which is preliminary data.</text>
</comment>
<protein>
    <submittedName>
        <fullName evidence="2">Uncharacterized protein</fullName>
    </submittedName>
</protein>
<evidence type="ECO:0000313" key="2">
    <source>
        <dbReference type="EMBL" id="OHA91795.1"/>
    </source>
</evidence>
<feature type="transmembrane region" description="Helical" evidence="1">
    <location>
        <begin position="199"/>
        <end position="220"/>
    </location>
</feature>
<sequence>MRRILIIAGVIGAFILGIIILKFSPATSSIIWNISNNGAWLLPLVLISSLLDSVHPCSFSILLITIAFLFGLQMTRKKILQIGGIYIAGIFASYLLIGLGILKVLHIFSVPHFMGKLGATLLIIFGIINLINRFFPNTPIKLSLPSVAHAPMARLMERTSMLAAFLLGALVGVCQFPCMGGPYLMVIGLLHDQVTYIAGFWYLFLYNFILIIPLALVLWFSADKTVVDKMQEWKRDHLSRVRLVAGVAMVVLGALILIV</sequence>
<keyword evidence="1" id="KW-1133">Transmembrane helix</keyword>
<gene>
    <name evidence="2" type="ORF">A2758_01270</name>
</gene>
<organism evidence="2 3">
    <name type="scientific">Candidatus Zambryskibacteria bacterium RIFCSPHIGHO2_01_FULL_49_18</name>
    <dbReference type="NCBI Taxonomy" id="1802740"/>
    <lineage>
        <taxon>Bacteria</taxon>
        <taxon>Candidatus Zambryskiibacteriota</taxon>
    </lineage>
</organism>
<keyword evidence="1" id="KW-0472">Membrane</keyword>
<feature type="transmembrane region" description="Helical" evidence="1">
    <location>
        <begin position="241"/>
        <end position="258"/>
    </location>
</feature>
<dbReference type="EMBL" id="MHVJ01000006">
    <property type="protein sequence ID" value="OHA91795.1"/>
    <property type="molecule type" value="Genomic_DNA"/>
</dbReference>
<feature type="transmembrane region" description="Helical" evidence="1">
    <location>
        <begin position="84"/>
        <end position="105"/>
    </location>
</feature>
<feature type="transmembrane region" description="Helical" evidence="1">
    <location>
        <begin position="162"/>
        <end position="187"/>
    </location>
</feature>
<evidence type="ECO:0000256" key="1">
    <source>
        <dbReference type="SAM" id="Phobius"/>
    </source>
</evidence>
<feature type="transmembrane region" description="Helical" evidence="1">
    <location>
        <begin position="5"/>
        <end position="24"/>
    </location>
</feature>
<dbReference type="Proteomes" id="UP000178612">
    <property type="component" value="Unassembled WGS sequence"/>
</dbReference>
<reference evidence="2 3" key="1">
    <citation type="journal article" date="2016" name="Nat. Commun.">
        <title>Thousands of microbial genomes shed light on interconnected biogeochemical processes in an aquifer system.</title>
        <authorList>
            <person name="Anantharaman K."/>
            <person name="Brown C.T."/>
            <person name="Hug L.A."/>
            <person name="Sharon I."/>
            <person name="Castelle C.J."/>
            <person name="Probst A.J."/>
            <person name="Thomas B.C."/>
            <person name="Singh A."/>
            <person name="Wilkins M.J."/>
            <person name="Karaoz U."/>
            <person name="Brodie E.L."/>
            <person name="Williams K.H."/>
            <person name="Hubbard S.S."/>
            <person name="Banfield J.F."/>
        </authorList>
    </citation>
    <scope>NUCLEOTIDE SEQUENCE [LARGE SCALE GENOMIC DNA]</scope>
</reference>
<feature type="transmembrane region" description="Helical" evidence="1">
    <location>
        <begin position="44"/>
        <end position="72"/>
    </location>
</feature>
<accession>A0A1G2T3C9</accession>
<proteinExistence type="predicted"/>
<keyword evidence="1" id="KW-0812">Transmembrane</keyword>
<evidence type="ECO:0000313" key="3">
    <source>
        <dbReference type="Proteomes" id="UP000178612"/>
    </source>
</evidence>
<dbReference type="InterPro" id="IPR051790">
    <property type="entry name" value="Cytochrome_c-biogenesis_DsbD"/>
</dbReference>
<dbReference type="AlphaFoldDB" id="A0A1G2T3C9"/>
<name>A0A1G2T3C9_9BACT</name>